<evidence type="ECO:0000313" key="3">
    <source>
        <dbReference type="EMBL" id="TYA56667.1"/>
    </source>
</evidence>
<dbReference type="Pfam" id="PF00534">
    <property type="entry name" value="Glycos_transf_1"/>
    <property type="match status" value="1"/>
</dbReference>
<dbReference type="OrthoDB" id="9811239at2"/>
<feature type="domain" description="Glycosyl transferase family 1" evidence="1">
    <location>
        <begin position="180"/>
        <end position="337"/>
    </location>
</feature>
<dbReference type="GO" id="GO:0016757">
    <property type="term" value="F:glycosyltransferase activity"/>
    <property type="evidence" value="ECO:0007669"/>
    <property type="project" value="InterPro"/>
</dbReference>
<dbReference type="SUPFAM" id="SSF53756">
    <property type="entry name" value="UDP-Glycosyltransferase/glycogen phosphorylase"/>
    <property type="match status" value="1"/>
</dbReference>
<keyword evidence="4" id="KW-1185">Reference proteome</keyword>
<evidence type="ECO:0000313" key="4">
    <source>
        <dbReference type="Proteomes" id="UP000324550"/>
    </source>
</evidence>
<dbReference type="RefSeq" id="WP_148454335.1">
    <property type="nucleotide sequence ID" value="NZ_VSFC01000030.1"/>
</dbReference>
<evidence type="ECO:0000259" key="2">
    <source>
        <dbReference type="Pfam" id="PF13439"/>
    </source>
</evidence>
<name>A0A5D0GFT9_9FLAO</name>
<dbReference type="InterPro" id="IPR001296">
    <property type="entry name" value="Glyco_trans_1"/>
</dbReference>
<dbReference type="PANTHER" id="PTHR12526">
    <property type="entry name" value="GLYCOSYLTRANSFERASE"/>
    <property type="match status" value="1"/>
</dbReference>
<dbReference type="Gene3D" id="3.40.50.2000">
    <property type="entry name" value="Glycogen Phosphorylase B"/>
    <property type="match status" value="2"/>
</dbReference>
<dbReference type="InterPro" id="IPR028098">
    <property type="entry name" value="Glyco_trans_4-like_N"/>
</dbReference>
<keyword evidence="3" id="KW-0808">Transferase</keyword>
<dbReference type="Pfam" id="PF13439">
    <property type="entry name" value="Glyco_transf_4"/>
    <property type="match status" value="1"/>
</dbReference>
<dbReference type="PANTHER" id="PTHR12526:SF630">
    <property type="entry name" value="GLYCOSYLTRANSFERASE"/>
    <property type="match status" value="1"/>
</dbReference>
<dbReference type="EMBL" id="VSFC01000030">
    <property type="protein sequence ID" value="TYA56667.1"/>
    <property type="molecule type" value="Genomic_DNA"/>
</dbReference>
<dbReference type="Proteomes" id="UP000324550">
    <property type="component" value="Unassembled WGS sequence"/>
</dbReference>
<proteinExistence type="predicted"/>
<evidence type="ECO:0000259" key="1">
    <source>
        <dbReference type="Pfam" id="PF00534"/>
    </source>
</evidence>
<dbReference type="AlphaFoldDB" id="A0A5D0GFT9"/>
<feature type="domain" description="Glycosyltransferase subfamily 4-like N-terminal" evidence="2">
    <location>
        <begin position="16"/>
        <end position="172"/>
    </location>
</feature>
<protein>
    <submittedName>
        <fullName evidence="3">Glycosyltransferase family 4 protein</fullName>
    </submittedName>
</protein>
<comment type="caution">
    <text evidence="3">The sequence shown here is derived from an EMBL/GenBank/DDBJ whole genome shotgun (WGS) entry which is preliminary data.</text>
</comment>
<organism evidence="3 4">
    <name type="scientific">Formosa maritima</name>
    <dbReference type="NCBI Taxonomy" id="2592046"/>
    <lineage>
        <taxon>Bacteria</taxon>
        <taxon>Pseudomonadati</taxon>
        <taxon>Bacteroidota</taxon>
        <taxon>Flavobacteriia</taxon>
        <taxon>Flavobacteriales</taxon>
        <taxon>Flavobacteriaceae</taxon>
        <taxon>Formosa</taxon>
    </lineage>
</organism>
<sequence length="365" mass="41312">MNKKILIVTSEFPPQPGGIGYHAFHVAEQLQMHGYGVTVLADQRSKSGEEEMDFDKSLKFGVKRVTWKSIRMFMYLNRLILLFRLIKSNEVVLASGKFSLWMVAFVSLFYKKKYLAVIHGSEVNFKKQLLKKSVESALKQFSTIIAVSQYTESLISHLNLNTIVIPNGYDTKKWRTEIQAYQNLKGYPKLMTLGNVTTRKGQLQVIKHLPKLLEYYPEIQYHCVGLPTEAKGFSQVAVDLGVDKQVHFHGRLEDTKLQAMLMAMDVFVMLSKETETGDVEGFGMALMEANALGIPTIGSKGCGIEDAILDGKSGCLVAAESVSEFQEALYNILELPEVFKAEAKLWAETHTWEEIIKQYIRHMEI</sequence>
<accession>A0A5D0GFT9</accession>
<gene>
    <name evidence="3" type="ORF">FVF61_05890</name>
</gene>
<reference evidence="3 4" key="1">
    <citation type="submission" date="2019-08" db="EMBL/GenBank/DDBJ databases">
        <title>Formosa sediminis sp. nov., isolated from marine sediment.</title>
        <authorList>
            <person name="Cao W.R."/>
        </authorList>
    </citation>
    <scope>NUCLEOTIDE SEQUENCE [LARGE SCALE GENOMIC DNA]</scope>
    <source>
        <strain evidence="3 4">1494</strain>
    </source>
</reference>
<dbReference type="CDD" id="cd03801">
    <property type="entry name" value="GT4_PimA-like"/>
    <property type="match status" value="1"/>
</dbReference>